<comment type="caution">
    <text evidence="1">The sequence shown here is derived from an EMBL/GenBank/DDBJ whole genome shotgun (WGS) entry which is preliminary data.</text>
</comment>
<name>A0A2A5JIL6_RHOSG</name>
<dbReference type="Proteomes" id="UP000230886">
    <property type="component" value="Unassembled WGS sequence"/>
</dbReference>
<protein>
    <submittedName>
        <fullName evidence="1">Uncharacterized protein</fullName>
    </submittedName>
</protein>
<sequence length="59" mass="6573">MIPGKTDYLYSSAGVRMPAWRVTLSSEQKKLLSVFESARDVVSDELDVMEQSDRHGNAA</sequence>
<accession>A0A2A5JIL6</accession>
<dbReference type="AlphaFoldDB" id="A0A2A5JIL6"/>
<organism evidence="1 2">
    <name type="scientific">Rhodococcus qingshengii</name>
    <dbReference type="NCBI Taxonomy" id="334542"/>
    <lineage>
        <taxon>Bacteria</taxon>
        <taxon>Bacillati</taxon>
        <taxon>Actinomycetota</taxon>
        <taxon>Actinomycetes</taxon>
        <taxon>Mycobacteriales</taxon>
        <taxon>Nocardiaceae</taxon>
        <taxon>Rhodococcus</taxon>
        <taxon>Rhodococcus erythropolis group</taxon>
    </lineage>
</organism>
<evidence type="ECO:0000313" key="2">
    <source>
        <dbReference type="Proteomes" id="UP000230886"/>
    </source>
</evidence>
<evidence type="ECO:0000313" key="1">
    <source>
        <dbReference type="EMBL" id="PCK29059.1"/>
    </source>
</evidence>
<proteinExistence type="predicted"/>
<gene>
    <name evidence="1" type="ORF">CHR55_01330</name>
</gene>
<dbReference type="EMBL" id="NOVD01000001">
    <property type="protein sequence ID" value="PCK29059.1"/>
    <property type="molecule type" value="Genomic_DNA"/>
</dbReference>
<reference evidence="1 2" key="1">
    <citation type="submission" date="2017-07" db="EMBL/GenBank/DDBJ databases">
        <title>Draft sequence of Rhodococcus enclensis 23b-28.</title>
        <authorList>
            <person name="Besaury L."/>
            <person name="Sancelme M."/>
            <person name="Amato P."/>
            <person name="Lallement A."/>
            <person name="Delort A.-M."/>
        </authorList>
    </citation>
    <scope>NUCLEOTIDE SEQUENCE [LARGE SCALE GENOMIC DNA]</scope>
    <source>
        <strain evidence="1 2">23b-28</strain>
    </source>
</reference>